<reference evidence="4" key="1">
    <citation type="journal article" date="2019" name="Int. J. Syst. Evol. Microbiol.">
        <title>The Global Catalogue of Microorganisms (GCM) 10K type strain sequencing project: providing services to taxonomists for standard genome sequencing and annotation.</title>
        <authorList>
            <consortium name="The Broad Institute Genomics Platform"/>
            <consortium name="The Broad Institute Genome Sequencing Center for Infectious Disease"/>
            <person name="Wu L."/>
            <person name="Ma J."/>
        </authorList>
    </citation>
    <scope>NUCLEOTIDE SEQUENCE [LARGE SCALE GENOMIC DNA]</scope>
    <source>
        <strain evidence="4">KCTC 22437</strain>
    </source>
</reference>
<evidence type="ECO:0000256" key="2">
    <source>
        <dbReference type="SAM" id="SignalP"/>
    </source>
</evidence>
<evidence type="ECO:0000313" key="3">
    <source>
        <dbReference type="EMBL" id="MFD2870960.1"/>
    </source>
</evidence>
<accession>A0ABW5Y6R8</accession>
<dbReference type="Proteomes" id="UP001597557">
    <property type="component" value="Unassembled WGS sequence"/>
</dbReference>
<organism evidence="3 4">
    <name type="scientific">Mucilaginibacter ximonensis</name>
    <dbReference type="NCBI Taxonomy" id="538021"/>
    <lineage>
        <taxon>Bacteria</taxon>
        <taxon>Pseudomonadati</taxon>
        <taxon>Bacteroidota</taxon>
        <taxon>Sphingobacteriia</taxon>
        <taxon>Sphingobacteriales</taxon>
        <taxon>Sphingobacteriaceae</taxon>
        <taxon>Mucilaginibacter</taxon>
    </lineage>
</organism>
<sequence length="711" mass="81749">MADKFKYILFVLICFGAQFALAQNPLRTNPNNPGYNPNYPPGRYPNQPGYNNPNDTSRNRKPLTGDEMIDTLRKREQNARDSVIFTSKFIKVTNEAFLRDSTQLFPIDTTYTNLENYSLLFQPRSPKISLGSTEGLATRSLLFEPSKTIGFDAGLHALDTWLLKPQDIQYYNARVPYTVLRLFTAGSPEQVFNALHTQNIKPNWNMGFNLGFVGSRNFYASNHVLGQNVSNINVALFNWYESKNKRYNLLANVIVNTLKSPETGSILNEDIFGQKGTFDRTTEPVRLPNTYENWKNTSLYIKQTYYIGRIDTTIQKNSANILPTQRVNYTLHYDVSKYEFLQNDQDTYHVFPDYYFSSNRSRDSLTVHHIQNDFGYSFYLRGKKKAAVKNELKLDLGLTHDLYSYNQFVTDTIVDQFGYKSRKPDKKQDNTFQDITLHGKLSYRFSDRLNLEGNVQQIAVGRDFGDFLYDAKLYVSGGKKAGRIILDGYLQNSSPPLMATSWISNHYIFHNSFSNTKTTSLSFNYINDALQLDLKAEYFLISDYIYYQAQPGGVDAHPVQIGNPINLLKVSLGKNLSWRKLHFDNYVVYEKTDYQSTLRVPEVYTYSTLYYNAFLFDVLHISGGIDVRFNTPYIAPSYAVGLGQFYNGPDVTFSSYPVGKVFLKGTIKQTNLFVAYDYANQGLFSKGYYTVNRYPQQQAALKFGVSWFFFQ</sequence>
<comment type="caution">
    <text evidence="3">The sequence shown here is derived from an EMBL/GenBank/DDBJ whole genome shotgun (WGS) entry which is preliminary data.</text>
</comment>
<feature type="chain" id="PRO_5047463286" evidence="2">
    <location>
        <begin position="23"/>
        <end position="711"/>
    </location>
</feature>
<protein>
    <submittedName>
        <fullName evidence="3">Porin</fullName>
    </submittedName>
</protein>
<keyword evidence="4" id="KW-1185">Reference proteome</keyword>
<gene>
    <name evidence="3" type="ORF">ACFS5N_00690</name>
</gene>
<dbReference type="Pfam" id="PF14121">
    <property type="entry name" value="Porin_10"/>
    <property type="match status" value="1"/>
</dbReference>
<feature type="compositionally biased region" description="Low complexity" evidence="1">
    <location>
        <begin position="44"/>
        <end position="54"/>
    </location>
</feature>
<proteinExistence type="predicted"/>
<keyword evidence="2" id="KW-0732">Signal</keyword>
<evidence type="ECO:0000256" key="1">
    <source>
        <dbReference type="SAM" id="MobiDB-lite"/>
    </source>
</evidence>
<dbReference type="EMBL" id="JBHUPD010000001">
    <property type="protein sequence ID" value="MFD2870960.1"/>
    <property type="molecule type" value="Genomic_DNA"/>
</dbReference>
<dbReference type="InterPro" id="IPR025631">
    <property type="entry name" value="Porin_10"/>
</dbReference>
<name>A0ABW5Y6R8_9SPHI</name>
<feature type="region of interest" description="Disordered" evidence="1">
    <location>
        <begin position="26"/>
        <end position="65"/>
    </location>
</feature>
<feature type="signal peptide" evidence="2">
    <location>
        <begin position="1"/>
        <end position="22"/>
    </location>
</feature>
<evidence type="ECO:0000313" key="4">
    <source>
        <dbReference type="Proteomes" id="UP001597557"/>
    </source>
</evidence>
<dbReference type="RefSeq" id="WP_377181160.1">
    <property type="nucleotide sequence ID" value="NZ_JBHUPD010000001.1"/>
</dbReference>